<gene>
    <name evidence="8" type="ORF">JGS22_013755</name>
</gene>
<evidence type="ECO:0000256" key="1">
    <source>
        <dbReference type="ARBA" id="ARBA00004141"/>
    </source>
</evidence>
<protein>
    <submittedName>
        <fullName evidence="8">RDD family protein</fullName>
    </submittedName>
</protein>
<keyword evidence="2 6" id="KW-0812">Transmembrane</keyword>
<keyword evidence="4 6" id="KW-0472">Membrane</keyword>
<proteinExistence type="predicted"/>
<feature type="domain" description="RDD" evidence="7">
    <location>
        <begin position="17"/>
        <end position="143"/>
    </location>
</feature>
<dbReference type="PANTHER" id="PTHR38480">
    <property type="entry name" value="SLR0254 PROTEIN"/>
    <property type="match status" value="1"/>
</dbReference>
<dbReference type="Proteomes" id="UP000694501">
    <property type="component" value="Unassembled WGS sequence"/>
</dbReference>
<dbReference type="PANTHER" id="PTHR38480:SF1">
    <property type="entry name" value="SLR0254 PROTEIN"/>
    <property type="match status" value="1"/>
</dbReference>
<dbReference type="Pfam" id="PF06271">
    <property type="entry name" value="RDD"/>
    <property type="match status" value="1"/>
</dbReference>
<sequence>MSELVTGDAVVLGLQPARLPSRAVAVLIDLAVLWTTYVLLTVVLLTAVSGLDEAAAAAVAVGLLLTVLIGVPVAVETLTAGRSLGKLVCGLRAVREDGGPVRFRHALVRGLVGFVELQMTVGTVACTASLVSARGRRLGDVFAGTLVVRERAGVAARRTGAGRAAQTGAGAVRLRGLDLSSVPDSLWLAVRQYLMRAPQLDPEVRQSMGERLAGDVAAHTGAAVPAGPDSLGFLVAVVAERRARGGSSRGGNGAGGAGRAVVTGAGRADQVVDRARPVPEVRPTAFAEVRPSAPGAAAADGGQESAAGRRGTQEDGRDGATGFVPPV</sequence>
<evidence type="ECO:0000256" key="2">
    <source>
        <dbReference type="ARBA" id="ARBA00022692"/>
    </source>
</evidence>
<feature type="transmembrane region" description="Helical" evidence="6">
    <location>
        <begin position="54"/>
        <end position="75"/>
    </location>
</feature>
<evidence type="ECO:0000256" key="5">
    <source>
        <dbReference type="SAM" id="MobiDB-lite"/>
    </source>
</evidence>
<feature type="compositionally biased region" description="Low complexity" evidence="5">
    <location>
        <begin position="293"/>
        <end position="308"/>
    </location>
</feature>
<dbReference type="RefSeq" id="WP_211042031.1">
    <property type="nucleotide sequence ID" value="NZ_JAELVF020000001.1"/>
</dbReference>
<feature type="region of interest" description="Disordered" evidence="5">
    <location>
        <begin position="282"/>
        <end position="327"/>
    </location>
</feature>
<evidence type="ECO:0000256" key="4">
    <source>
        <dbReference type="ARBA" id="ARBA00023136"/>
    </source>
</evidence>
<feature type="transmembrane region" description="Helical" evidence="6">
    <location>
        <begin position="24"/>
        <end position="48"/>
    </location>
</feature>
<keyword evidence="9" id="KW-1185">Reference proteome</keyword>
<evidence type="ECO:0000256" key="3">
    <source>
        <dbReference type="ARBA" id="ARBA00022989"/>
    </source>
</evidence>
<comment type="subcellular location">
    <subcellularLocation>
        <location evidence="1">Membrane</location>
        <topology evidence="1">Multi-pass membrane protein</topology>
    </subcellularLocation>
</comment>
<evidence type="ECO:0000259" key="7">
    <source>
        <dbReference type="Pfam" id="PF06271"/>
    </source>
</evidence>
<dbReference type="InterPro" id="IPR010432">
    <property type="entry name" value="RDD"/>
</dbReference>
<reference evidence="8" key="1">
    <citation type="submission" date="2021-06" db="EMBL/GenBank/DDBJ databases">
        <title>Sequencing of actinobacteria type strains.</title>
        <authorList>
            <person name="Nguyen G.-S."/>
            <person name="Wentzel A."/>
        </authorList>
    </citation>
    <scope>NUCLEOTIDE SEQUENCE</scope>
    <source>
        <strain evidence="8">P38-E01</strain>
    </source>
</reference>
<name>A0A949JEP2_9ACTN</name>
<accession>A0A949JEP2</accession>
<organism evidence="8 9">
    <name type="scientific">Streptomyces tardus</name>
    <dbReference type="NCBI Taxonomy" id="2780544"/>
    <lineage>
        <taxon>Bacteria</taxon>
        <taxon>Bacillati</taxon>
        <taxon>Actinomycetota</taxon>
        <taxon>Actinomycetes</taxon>
        <taxon>Kitasatosporales</taxon>
        <taxon>Streptomycetaceae</taxon>
        <taxon>Streptomyces</taxon>
    </lineage>
</organism>
<evidence type="ECO:0000313" key="9">
    <source>
        <dbReference type="Proteomes" id="UP000694501"/>
    </source>
</evidence>
<keyword evidence="3 6" id="KW-1133">Transmembrane helix</keyword>
<evidence type="ECO:0000256" key="6">
    <source>
        <dbReference type="SAM" id="Phobius"/>
    </source>
</evidence>
<dbReference type="EMBL" id="JAELVF020000001">
    <property type="protein sequence ID" value="MBU7598652.1"/>
    <property type="molecule type" value="Genomic_DNA"/>
</dbReference>
<dbReference type="GO" id="GO:0016020">
    <property type="term" value="C:membrane"/>
    <property type="evidence" value="ECO:0007669"/>
    <property type="project" value="UniProtKB-SubCell"/>
</dbReference>
<dbReference type="AlphaFoldDB" id="A0A949JEP2"/>
<evidence type="ECO:0000313" key="8">
    <source>
        <dbReference type="EMBL" id="MBU7598652.1"/>
    </source>
</evidence>
<comment type="caution">
    <text evidence="8">The sequence shown here is derived from an EMBL/GenBank/DDBJ whole genome shotgun (WGS) entry which is preliminary data.</text>
</comment>